<protein>
    <submittedName>
        <fullName evidence="11">Diacylglycerol kinase catalytic region</fullName>
    </submittedName>
</protein>
<dbReference type="EMBL" id="CP001631">
    <property type="protein sequence ID" value="ACU54650.1"/>
    <property type="molecule type" value="Genomic_DNA"/>
</dbReference>
<name>C7M0Z2_ACIFD</name>
<reference evidence="11 12" key="1">
    <citation type="journal article" date="2009" name="Stand. Genomic Sci.">
        <title>Complete genome sequence of Acidimicrobium ferrooxidans type strain (ICP).</title>
        <authorList>
            <person name="Clum A."/>
            <person name="Nolan M."/>
            <person name="Lang E."/>
            <person name="Glavina Del Rio T."/>
            <person name="Tice H."/>
            <person name="Copeland A."/>
            <person name="Cheng J.F."/>
            <person name="Lucas S."/>
            <person name="Chen F."/>
            <person name="Bruce D."/>
            <person name="Goodwin L."/>
            <person name="Pitluck S."/>
            <person name="Ivanova N."/>
            <person name="Mavrommatis K."/>
            <person name="Mikhailova N."/>
            <person name="Pati A."/>
            <person name="Chen A."/>
            <person name="Palaniappan K."/>
            <person name="Goker M."/>
            <person name="Spring S."/>
            <person name="Land M."/>
            <person name="Hauser L."/>
            <person name="Chang Y.J."/>
            <person name="Jeffries C.C."/>
            <person name="Chain P."/>
            <person name="Bristow J."/>
            <person name="Eisen J.A."/>
            <person name="Markowitz V."/>
            <person name="Hugenholtz P."/>
            <person name="Kyrpides N.C."/>
            <person name="Klenk H.P."/>
            <person name="Lapidus A."/>
        </authorList>
    </citation>
    <scope>NUCLEOTIDE SEQUENCE [LARGE SCALE GENOMIC DNA]</scope>
    <source>
        <strain evidence="12">DSM 10331 / JCM 15462 / NBRC 103882 / ICP</strain>
    </source>
</reference>
<dbReference type="RefSeq" id="WP_015799129.1">
    <property type="nucleotide sequence ID" value="NC_013124.1"/>
</dbReference>
<keyword evidence="8" id="KW-1208">Phospholipid metabolism</keyword>
<evidence type="ECO:0000256" key="7">
    <source>
        <dbReference type="ARBA" id="ARBA00023209"/>
    </source>
</evidence>
<dbReference type="InterPro" id="IPR017438">
    <property type="entry name" value="ATP-NAD_kinase_N"/>
</dbReference>
<feature type="region of interest" description="Disordered" evidence="9">
    <location>
        <begin position="399"/>
        <end position="424"/>
    </location>
</feature>
<dbReference type="InterPro" id="IPR016064">
    <property type="entry name" value="NAD/diacylglycerol_kinase_sf"/>
</dbReference>
<dbReference type="STRING" id="525909.Afer_1734"/>
<keyword evidence="4" id="KW-0547">Nucleotide-binding</keyword>
<dbReference type="GO" id="GO:0016301">
    <property type="term" value="F:kinase activity"/>
    <property type="evidence" value="ECO:0007669"/>
    <property type="project" value="UniProtKB-KW"/>
</dbReference>
<evidence type="ECO:0000259" key="10">
    <source>
        <dbReference type="PROSITE" id="PS50146"/>
    </source>
</evidence>
<dbReference type="GO" id="GO:0005886">
    <property type="term" value="C:plasma membrane"/>
    <property type="evidence" value="ECO:0007669"/>
    <property type="project" value="TreeGrafter"/>
</dbReference>
<sequence length="424" mass="44222">MRAVAPRTLGLAEAALGGGLALGQWLRRHPHAARALVVGTAYDLCARGPAGLGLGLAIGAARPALRGPIVAGLALSARRRLGWFAGHALAATAALSAVRAVLPGPRTDRRAVVVVNAHAGSTRLTRRALTHLHRLDSNVGVIVAPRDAFGASLSAAARQSPEVLIVAGGDGSISGGAEVAADHEVVLGILPTGTGNDTARGLRIPLGPEDAASVAIGGVETAIDLGLAGTRLFVHAVSVGVIARFAEAVQHLRGRARPLLYPLAAWRVWRHYDGVRLEVSVDGQPVHFPGTLVELAVVNTPRLGGRLGISLPPSLAADGRLTAIAVTRSPLSLLVRSLASMMQQRPHHPHGTLLTRDARVITLTSATPTLVAIDGEPIAETPIDLRTLPARLRVHVPAQPRRWRGAASDHRTPGDDEAARRQQR</sequence>
<keyword evidence="7" id="KW-0594">Phospholipid biosynthesis</keyword>
<feature type="compositionally biased region" description="Basic and acidic residues" evidence="9">
    <location>
        <begin position="407"/>
        <end position="424"/>
    </location>
</feature>
<comment type="cofactor">
    <cofactor evidence="1">
        <name>Mg(2+)</name>
        <dbReference type="ChEBI" id="CHEBI:18420"/>
    </cofactor>
</comment>
<dbReference type="Pfam" id="PF00781">
    <property type="entry name" value="DAGK_cat"/>
    <property type="match status" value="1"/>
</dbReference>
<feature type="domain" description="DAGKc" evidence="10">
    <location>
        <begin position="106"/>
        <end position="232"/>
    </location>
</feature>
<evidence type="ECO:0000256" key="5">
    <source>
        <dbReference type="ARBA" id="ARBA00022777"/>
    </source>
</evidence>
<gene>
    <name evidence="11" type="ordered locus">Afer_1734</name>
</gene>
<dbReference type="GO" id="GO:0008654">
    <property type="term" value="P:phospholipid biosynthetic process"/>
    <property type="evidence" value="ECO:0007669"/>
    <property type="project" value="UniProtKB-KW"/>
</dbReference>
<dbReference type="OrthoDB" id="142078at2"/>
<dbReference type="InterPro" id="IPR045540">
    <property type="entry name" value="YegS/DAGK_C"/>
</dbReference>
<evidence type="ECO:0000256" key="6">
    <source>
        <dbReference type="ARBA" id="ARBA00022840"/>
    </source>
</evidence>
<dbReference type="GO" id="GO:0005524">
    <property type="term" value="F:ATP binding"/>
    <property type="evidence" value="ECO:0007669"/>
    <property type="project" value="UniProtKB-KW"/>
</dbReference>
<dbReference type="HOGENOM" id="CLU_045532_5_1_11"/>
<dbReference type="SUPFAM" id="SSF111331">
    <property type="entry name" value="NAD kinase/diacylglycerol kinase-like"/>
    <property type="match status" value="1"/>
</dbReference>
<evidence type="ECO:0000313" key="11">
    <source>
        <dbReference type="EMBL" id="ACU54650.1"/>
    </source>
</evidence>
<dbReference type="AlphaFoldDB" id="C7M0Z2"/>
<keyword evidence="7" id="KW-0444">Lipid biosynthesis</keyword>
<comment type="similarity">
    <text evidence="2">Belongs to the diacylglycerol/lipid kinase family.</text>
</comment>
<evidence type="ECO:0000256" key="8">
    <source>
        <dbReference type="ARBA" id="ARBA00023264"/>
    </source>
</evidence>
<proteinExistence type="inferred from homology"/>
<keyword evidence="3" id="KW-0808">Transferase</keyword>
<evidence type="ECO:0000256" key="9">
    <source>
        <dbReference type="SAM" id="MobiDB-lite"/>
    </source>
</evidence>
<evidence type="ECO:0000256" key="3">
    <source>
        <dbReference type="ARBA" id="ARBA00022679"/>
    </source>
</evidence>
<evidence type="ECO:0000256" key="4">
    <source>
        <dbReference type="ARBA" id="ARBA00022741"/>
    </source>
</evidence>
<dbReference type="PANTHER" id="PTHR12358:SF106">
    <property type="entry name" value="LIPID KINASE YEGS"/>
    <property type="match status" value="1"/>
</dbReference>
<dbReference type="InterPro" id="IPR050187">
    <property type="entry name" value="Lipid_Phosphate_FormReg"/>
</dbReference>
<evidence type="ECO:0000313" key="12">
    <source>
        <dbReference type="Proteomes" id="UP000000771"/>
    </source>
</evidence>
<dbReference type="KEGG" id="afo:Afer_1734"/>
<evidence type="ECO:0000256" key="1">
    <source>
        <dbReference type="ARBA" id="ARBA00001946"/>
    </source>
</evidence>
<accession>C7M0Z2</accession>
<dbReference type="Gene3D" id="2.60.200.40">
    <property type="match status" value="1"/>
</dbReference>
<dbReference type="PANTHER" id="PTHR12358">
    <property type="entry name" value="SPHINGOSINE KINASE"/>
    <property type="match status" value="1"/>
</dbReference>
<dbReference type="InterPro" id="IPR001206">
    <property type="entry name" value="Diacylglycerol_kinase_cat_dom"/>
</dbReference>
<evidence type="ECO:0000256" key="2">
    <source>
        <dbReference type="ARBA" id="ARBA00005983"/>
    </source>
</evidence>
<keyword evidence="7" id="KW-0443">Lipid metabolism</keyword>
<dbReference type="Pfam" id="PF19279">
    <property type="entry name" value="YegS_C"/>
    <property type="match status" value="1"/>
</dbReference>
<keyword evidence="6" id="KW-0067">ATP-binding</keyword>
<dbReference type="SMART" id="SM00046">
    <property type="entry name" value="DAGKc"/>
    <property type="match status" value="1"/>
</dbReference>
<dbReference type="Gene3D" id="3.40.50.10330">
    <property type="entry name" value="Probable inorganic polyphosphate/atp-NAD kinase, domain 1"/>
    <property type="match status" value="1"/>
</dbReference>
<dbReference type="Proteomes" id="UP000000771">
    <property type="component" value="Chromosome"/>
</dbReference>
<keyword evidence="5 11" id="KW-0418">Kinase</keyword>
<dbReference type="PROSITE" id="PS50146">
    <property type="entry name" value="DAGK"/>
    <property type="match status" value="1"/>
</dbReference>
<keyword evidence="12" id="KW-1185">Reference proteome</keyword>
<organism evidence="11 12">
    <name type="scientific">Acidimicrobium ferrooxidans (strain DSM 10331 / JCM 15462 / NBRC 103882 / ICP)</name>
    <dbReference type="NCBI Taxonomy" id="525909"/>
    <lineage>
        <taxon>Bacteria</taxon>
        <taxon>Bacillati</taxon>
        <taxon>Actinomycetota</taxon>
        <taxon>Acidimicrobiia</taxon>
        <taxon>Acidimicrobiales</taxon>
        <taxon>Acidimicrobiaceae</taxon>
        <taxon>Acidimicrobium</taxon>
    </lineage>
</organism>
<dbReference type="eggNOG" id="COG1597">
    <property type="taxonomic scope" value="Bacteria"/>
</dbReference>